<evidence type="ECO:0000313" key="1">
    <source>
        <dbReference type="EMBL" id="MFM9653902.1"/>
    </source>
</evidence>
<name>A0ABW9J0U6_STRGJ</name>
<keyword evidence="2" id="KW-1185">Reference proteome</keyword>
<reference evidence="1 2" key="1">
    <citation type="submission" date="2024-12" db="EMBL/GenBank/DDBJ databases">
        <title>Forecasting of Potato common scab and diversities of Pathogenic streptomyces spp. in china.</title>
        <authorList>
            <person name="Handique U."/>
            <person name="Wu J."/>
        </authorList>
    </citation>
    <scope>NUCLEOTIDE SEQUENCE [LARGE SCALE GENOMIC DNA]</scope>
    <source>
        <strain evidence="1 2">ZRIMU1585</strain>
    </source>
</reference>
<evidence type="ECO:0000313" key="2">
    <source>
        <dbReference type="Proteomes" id="UP001631993"/>
    </source>
</evidence>
<dbReference type="Proteomes" id="UP001631993">
    <property type="component" value="Unassembled WGS sequence"/>
</dbReference>
<comment type="caution">
    <text evidence="1">The sequence shown here is derived from an EMBL/GenBank/DDBJ whole genome shotgun (WGS) entry which is preliminary data.</text>
</comment>
<protein>
    <submittedName>
        <fullName evidence="1">DNA primase</fullName>
    </submittedName>
</protein>
<feature type="non-terminal residue" evidence="1">
    <location>
        <position position="1"/>
    </location>
</feature>
<dbReference type="EMBL" id="JBJVNE010000558">
    <property type="protein sequence ID" value="MFM9653902.1"/>
    <property type="molecule type" value="Genomic_DNA"/>
</dbReference>
<sequence>DASGDMALVALTKRAEAAGIEAVALSPRMGDFNEDLRTFGLDALRAALRIQIVPMDVVRFIH</sequence>
<organism evidence="1 2">
    <name type="scientific">Streptomyces galilaeus</name>
    <dbReference type="NCBI Taxonomy" id="33899"/>
    <lineage>
        <taxon>Bacteria</taxon>
        <taxon>Bacillati</taxon>
        <taxon>Actinomycetota</taxon>
        <taxon>Actinomycetes</taxon>
        <taxon>Kitasatosporales</taxon>
        <taxon>Streptomycetaceae</taxon>
        <taxon>Streptomyces</taxon>
    </lineage>
</organism>
<gene>
    <name evidence="1" type="ORF">ACKI1S_49005</name>
</gene>
<accession>A0ABW9J0U6</accession>
<proteinExistence type="predicted"/>